<evidence type="ECO:0000313" key="3">
    <source>
        <dbReference type="EMBL" id="WEK12637.1"/>
    </source>
</evidence>
<gene>
    <name evidence="3" type="ORF">P0Y48_09140</name>
</gene>
<protein>
    <recommendedName>
        <fullName evidence="5">Adhesin domain-containing protein</fullName>
    </recommendedName>
</protein>
<dbReference type="Proteomes" id="UP001213972">
    <property type="component" value="Chromosome"/>
</dbReference>
<proteinExistence type="predicted"/>
<accession>A0AAJ6B335</accession>
<name>A0AAJ6B335_9MICO</name>
<dbReference type="AlphaFoldDB" id="A0AAJ6B335"/>
<evidence type="ECO:0000313" key="4">
    <source>
        <dbReference type="Proteomes" id="UP001213972"/>
    </source>
</evidence>
<dbReference type="EMBL" id="CP119321">
    <property type="protein sequence ID" value="WEK12637.1"/>
    <property type="molecule type" value="Genomic_DNA"/>
</dbReference>
<feature type="compositionally biased region" description="Low complexity" evidence="1">
    <location>
        <begin position="1"/>
        <end position="39"/>
    </location>
</feature>
<evidence type="ECO:0000256" key="2">
    <source>
        <dbReference type="SAM" id="Phobius"/>
    </source>
</evidence>
<sequence length="298" mass="29801">MTYPETPTTTPPDAVATATASASVASASASSPSSPGPRRTSSKVVSTLAICAGAVLILGTVVTGGVSILRAASVHTGEVTASVAGVRTLDLDASAAQVTVSFGAVSEATLRVSGGSGADDWTLGRNGDRLVVASDRDIWARWGWLREPETVELVLPASAAGLDADLDLDSGSLRAEGDFGDLAVTLDAGSLRVTGTASDLTSEINAGSARFDLDGVVDARFAISAGSVDGALTGPTPSSIVVDVSAGRLDLAVPEGAYALTSDVSAGGFRHDLTVDPTSPHRVDVTVSAGSVVLRPAD</sequence>
<keyword evidence="2" id="KW-0812">Transmembrane</keyword>
<feature type="transmembrane region" description="Helical" evidence="2">
    <location>
        <begin position="44"/>
        <end position="69"/>
    </location>
</feature>
<reference evidence="3" key="1">
    <citation type="submission" date="2023-03" db="EMBL/GenBank/DDBJ databases">
        <title>Andean soil-derived lignocellulolytic bacterial consortium as a source of novel taxa and putative plastic-active enzymes.</title>
        <authorList>
            <person name="Diaz-Garcia L."/>
            <person name="Chuvochina M."/>
            <person name="Feuerriegel G."/>
            <person name="Bunk B."/>
            <person name="Sproer C."/>
            <person name="Streit W.R."/>
            <person name="Rodriguez L.M."/>
            <person name="Overmann J."/>
            <person name="Jimenez D.J."/>
        </authorList>
    </citation>
    <scope>NUCLEOTIDE SEQUENCE</scope>
    <source>
        <strain evidence="3">MAG 4610</strain>
    </source>
</reference>
<organism evidence="3 4">
    <name type="scientific">Candidatus Microbacterium phytovorans</name>
    <dbReference type="NCBI Taxonomy" id="3121374"/>
    <lineage>
        <taxon>Bacteria</taxon>
        <taxon>Bacillati</taxon>
        <taxon>Actinomycetota</taxon>
        <taxon>Actinomycetes</taxon>
        <taxon>Micrococcales</taxon>
        <taxon>Microbacteriaceae</taxon>
        <taxon>Microbacterium</taxon>
    </lineage>
</organism>
<feature type="region of interest" description="Disordered" evidence="1">
    <location>
        <begin position="1"/>
        <end position="41"/>
    </location>
</feature>
<evidence type="ECO:0000256" key="1">
    <source>
        <dbReference type="SAM" id="MobiDB-lite"/>
    </source>
</evidence>
<keyword evidence="2" id="KW-0472">Membrane</keyword>
<evidence type="ECO:0008006" key="5">
    <source>
        <dbReference type="Google" id="ProtNLM"/>
    </source>
</evidence>
<keyword evidence="2" id="KW-1133">Transmembrane helix</keyword>